<comment type="caution">
    <text evidence="4">The sequence shown here is derived from an EMBL/GenBank/DDBJ whole genome shotgun (WGS) entry which is preliminary data.</text>
</comment>
<keyword evidence="4" id="KW-0560">Oxidoreductase</keyword>
<dbReference type="GO" id="GO:0004601">
    <property type="term" value="F:peroxidase activity"/>
    <property type="evidence" value="ECO:0007669"/>
    <property type="project" value="UniProtKB-KW"/>
</dbReference>
<dbReference type="PANTHER" id="PTHR11475:SF4">
    <property type="entry name" value="CHORION PEROXIDASE"/>
    <property type="match status" value="1"/>
</dbReference>
<evidence type="ECO:0000256" key="3">
    <source>
        <dbReference type="ARBA" id="ARBA00023180"/>
    </source>
</evidence>
<evidence type="ECO:0000313" key="4">
    <source>
        <dbReference type="EMBL" id="MBY8826238.1"/>
    </source>
</evidence>
<dbReference type="InterPro" id="IPR019791">
    <property type="entry name" value="Haem_peroxidase_animal"/>
</dbReference>
<keyword evidence="4" id="KW-0575">Peroxidase</keyword>
<evidence type="ECO:0000256" key="2">
    <source>
        <dbReference type="ARBA" id="ARBA00022525"/>
    </source>
</evidence>
<dbReference type="Pfam" id="PF03098">
    <property type="entry name" value="An_peroxidase"/>
    <property type="match status" value="1"/>
</dbReference>
<evidence type="ECO:0000256" key="1">
    <source>
        <dbReference type="ARBA" id="ARBA00004613"/>
    </source>
</evidence>
<dbReference type="RefSeq" id="WP_222993695.1">
    <property type="nucleotide sequence ID" value="NZ_JAINVV010000015.1"/>
</dbReference>
<dbReference type="SUPFAM" id="SSF48113">
    <property type="entry name" value="Heme-dependent peroxidases"/>
    <property type="match status" value="1"/>
</dbReference>
<name>A0ABS7PY29_9SPHN</name>
<proteinExistence type="predicted"/>
<accession>A0ABS7PY29</accession>
<keyword evidence="5" id="KW-1185">Reference proteome</keyword>
<keyword evidence="3" id="KW-0325">Glycoprotein</keyword>
<dbReference type="CDD" id="cd09819">
    <property type="entry name" value="An_peroxidase_bacterial_1"/>
    <property type="match status" value="1"/>
</dbReference>
<dbReference type="PROSITE" id="PS50292">
    <property type="entry name" value="PEROXIDASE_3"/>
    <property type="match status" value="1"/>
</dbReference>
<organism evidence="4 5">
    <name type="scientific">Sphingomonas colocasiae</name>
    <dbReference type="NCBI Taxonomy" id="1848973"/>
    <lineage>
        <taxon>Bacteria</taxon>
        <taxon>Pseudomonadati</taxon>
        <taxon>Pseudomonadota</taxon>
        <taxon>Alphaproteobacteria</taxon>
        <taxon>Sphingomonadales</taxon>
        <taxon>Sphingomonadaceae</taxon>
        <taxon>Sphingomonas</taxon>
    </lineage>
</organism>
<comment type="subcellular location">
    <subcellularLocation>
        <location evidence="1">Secreted</location>
    </subcellularLocation>
</comment>
<keyword evidence="2" id="KW-0964">Secreted</keyword>
<protein>
    <submittedName>
        <fullName evidence="4">Peroxidase</fullName>
    </submittedName>
</protein>
<reference evidence="4 5" key="1">
    <citation type="submission" date="2021-08" db="EMBL/GenBank/DDBJ databases">
        <authorList>
            <person name="Tuo L."/>
        </authorList>
    </citation>
    <scope>NUCLEOTIDE SEQUENCE [LARGE SCALE GENOMIC DNA]</scope>
    <source>
        <strain evidence="4 5">JCM 31229</strain>
    </source>
</reference>
<sequence length="493" mass="54648">MARHGVYPRDIVPPISDYFDSGRFGRMFGKLPAFSSDTPKVRKALLDIGAPGGPMDAGEDLSADPKDLIVDLNLSANNSNNPRLSAGMTFLGQFLDHDMTFDPTSSLERQVDPEMIANFRTPSLALDNVYGAGPDGSPWLYDGTTGNLKFLLEPTGTPGRDDVPRNSQNAALIGDPRDDENLIISQLQVAFLKFHNAVIDYVRSEIGLTAHGEIFAEAQRIVRWHYQWIVIHEFLKKTCGADLIDDIMTKGRKFYKWRNEPFIPVEFAVAAYRFGHSQVRPSYRANFTGNGGGPFFAMIFTETPSDPADPDDLSGRCRAPRRFVDWPTFFDFGDGEVKPNKKIDPTLSTALFRLPGTVVANPNAQTNPSSLAQRNLLRHLTFSLPSGQRVAKAMKIEPLGKDKLAMLAPWGMDDNTPLWFYILQEAAELQSGERLGPVGGRIVAEVMIGLIEGDRTSYLSQDSEWQPFLPTRDPARTNEDFTMVDLLAFAGVA</sequence>
<dbReference type="PANTHER" id="PTHR11475">
    <property type="entry name" value="OXIDASE/PEROXIDASE"/>
    <property type="match status" value="1"/>
</dbReference>
<dbReference type="InterPro" id="IPR037120">
    <property type="entry name" value="Haem_peroxidase_sf_animal"/>
</dbReference>
<dbReference type="EMBL" id="JAINVV010000015">
    <property type="protein sequence ID" value="MBY8826238.1"/>
    <property type="molecule type" value="Genomic_DNA"/>
</dbReference>
<evidence type="ECO:0000313" key="5">
    <source>
        <dbReference type="Proteomes" id="UP000706039"/>
    </source>
</evidence>
<gene>
    <name evidence="4" type="ORF">K7G82_28305</name>
</gene>
<dbReference type="Gene3D" id="1.10.640.10">
    <property type="entry name" value="Haem peroxidase domain superfamily, animal type"/>
    <property type="match status" value="1"/>
</dbReference>
<dbReference type="InterPro" id="IPR010255">
    <property type="entry name" value="Haem_peroxidase_sf"/>
</dbReference>
<dbReference type="Proteomes" id="UP000706039">
    <property type="component" value="Unassembled WGS sequence"/>
</dbReference>